<dbReference type="InterPro" id="IPR032801">
    <property type="entry name" value="PXL2A/B/C"/>
</dbReference>
<protein>
    <submittedName>
        <fullName evidence="1">Uncharacterized protein</fullName>
    </submittedName>
</protein>
<dbReference type="Pfam" id="PF13911">
    <property type="entry name" value="AhpC-TSA_2"/>
    <property type="match status" value="1"/>
</dbReference>
<name>A0A7S4G5M3_9EUGL</name>
<dbReference type="EMBL" id="HBJA01107560">
    <property type="protein sequence ID" value="CAE0825911.1"/>
    <property type="molecule type" value="Transcribed_RNA"/>
</dbReference>
<proteinExistence type="predicted"/>
<evidence type="ECO:0000313" key="1">
    <source>
        <dbReference type="EMBL" id="CAE0825911.1"/>
    </source>
</evidence>
<dbReference type="AlphaFoldDB" id="A0A7S4G5M3"/>
<reference evidence="1" key="1">
    <citation type="submission" date="2021-01" db="EMBL/GenBank/DDBJ databases">
        <authorList>
            <person name="Corre E."/>
            <person name="Pelletier E."/>
            <person name="Niang G."/>
            <person name="Scheremetjew M."/>
            <person name="Finn R."/>
            <person name="Kale V."/>
            <person name="Holt S."/>
            <person name="Cochrane G."/>
            <person name="Meng A."/>
            <person name="Brown T."/>
            <person name="Cohen L."/>
        </authorList>
    </citation>
    <scope>NUCLEOTIDE SEQUENCE</scope>
    <source>
        <strain evidence="1">CCMP1594</strain>
    </source>
</reference>
<organism evidence="1">
    <name type="scientific">Eutreptiella gymnastica</name>
    <dbReference type="NCBI Taxonomy" id="73025"/>
    <lineage>
        <taxon>Eukaryota</taxon>
        <taxon>Discoba</taxon>
        <taxon>Euglenozoa</taxon>
        <taxon>Euglenida</taxon>
        <taxon>Spirocuta</taxon>
        <taxon>Euglenophyceae</taxon>
        <taxon>Eutreptiales</taxon>
        <taxon>Eutreptiaceae</taxon>
        <taxon>Eutreptiella</taxon>
    </lineage>
</organism>
<gene>
    <name evidence="1" type="ORF">EGYM00163_LOCUS37163</name>
</gene>
<sequence>MPYYGELYLDEGSTTYRAIGLKRLGLGGALSRFFSPKSISKTKAIFKAEPASDMSGDGNQTGGVAVLGPGPTPPSFLWRENDHPVDQFCSPEEVLAAVGSGAAYGGPAPAYQPMPMGYYHASPVYYCQ</sequence>
<accession>A0A7S4G5M3</accession>